<keyword evidence="10" id="KW-1185">Reference proteome</keyword>
<dbReference type="CTD" id="83787"/>
<dbReference type="InterPro" id="IPR011989">
    <property type="entry name" value="ARM-like"/>
</dbReference>
<evidence type="ECO:0000256" key="7">
    <source>
        <dbReference type="SAM" id="MobiDB-lite"/>
    </source>
</evidence>
<proteinExistence type="predicted"/>
<dbReference type="Proteomes" id="UP000261540">
    <property type="component" value="Unplaced"/>
</dbReference>
<evidence type="ECO:0000256" key="2">
    <source>
        <dbReference type="ARBA" id="ARBA00022692"/>
    </source>
</evidence>
<dbReference type="PANTHER" id="PTHR15712">
    <property type="entry name" value="ARMADILLO REPEAT CONTAINING PROTEIN"/>
    <property type="match status" value="1"/>
</dbReference>
<evidence type="ECO:0000256" key="1">
    <source>
        <dbReference type="ARBA" id="ARBA00004572"/>
    </source>
</evidence>
<organism evidence="9 10">
    <name type="scientific">Paramormyrops kingsleyae</name>
    <dbReference type="NCBI Taxonomy" id="1676925"/>
    <lineage>
        <taxon>Eukaryota</taxon>
        <taxon>Metazoa</taxon>
        <taxon>Chordata</taxon>
        <taxon>Craniata</taxon>
        <taxon>Vertebrata</taxon>
        <taxon>Euteleostomi</taxon>
        <taxon>Actinopterygii</taxon>
        <taxon>Neopterygii</taxon>
        <taxon>Teleostei</taxon>
        <taxon>Osteoglossocephala</taxon>
        <taxon>Osteoglossomorpha</taxon>
        <taxon>Osteoglossiformes</taxon>
        <taxon>Mormyridae</taxon>
        <taxon>Paramormyrops</taxon>
    </lineage>
</organism>
<dbReference type="Ensembl" id="ENSPKIT00000002652.1">
    <property type="protein sequence ID" value="ENSPKIP00000022000.1"/>
    <property type="gene ID" value="ENSPKIG00000006186.1"/>
</dbReference>
<protein>
    <submittedName>
        <fullName evidence="9">Armadillo repeat containing 10</fullName>
    </submittedName>
</protein>
<dbReference type="InterPro" id="IPR051303">
    <property type="entry name" value="Armcx_regulator"/>
</dbReference>
<evidence type="ECO:0000256" key="4">
    <source>
        <dbReference type="ARBA" id="ARBA00022989"/>
    </source>
</evidence>
<reference evidence="9" key="2">
    <citation type="submission" date="2025-09" db="UniProtKB">
        <authorList>
            <consortium name="Ensembl"/>
        </authorList>
    </citation>
    <scope>IDENTIFICATION</scope>
</reference>
<keyword evidence="6" id="KW-0472">Membrane</keyword>
<reference evidence="9" key="1">
    <citation type="submission" date="2025-08" db="UniProtKB">
        <authorList>
            <consortium name="Ensembl"/>
        </authorList>
    </citation>
    <scope>IDENTIFICATION</scope>
</reference>
<feature type="domain" description="Armadillo repeat-containing" evidence="8">
    <location>
        <begin position="111"/>
        <end position="319"/>
    </location>
</feature>
<dbReference type="KEGG" id="pki:111853810"/>
<dbReference type="InterPro" id="IPR016024">
    <property type="entry name" value="ARM-type_fold"/>
</dbReference>
<keyword evidence="2" id="KW-0812">Transmembrane</keyword>
<dbReference type="GO" id="GO:0005741">
    <property type="term" value="C:mitochondrial outer membrane"/>
    <property type="evidence" value="ECO:0007669"/>
    <property type="project" value="UniProtKB-SubCell"/>
</dbReference>
<name>A0A3B3RVW4_9TELE</name>
<dbReference type="GeneTree" id="ENSGT00940000165477"/>
<keyword evidence="5" id="KW-0496">Mitochondrion</keyword>
<evidence type="ECO:0000256" key="5">
    <source>
        <dbReference type="ARBA" id="ARBA00023128"/>
    </source>
</evidence>
<comment type="subcellular location">
    <subcellularLocation>
        <location evidence="1">Mitochondrion outer membrane</location>
        <topology evidence="1">Single-pass membrane protein</topology>
    </subcellularLocation>
</comment>
<dbReference type="Pfam" id="PF04826">
    <property type="entry name" value="Arm_2"/>
    <property type="match status" value="1"/>
</dbReference>
<dbReference type="SUPFAM" id="SSF48371">
    <property type="entry name" value="ARM repeat"/>
    <property type="match status" value="1"/>
</dbReference>
<feature type="region of interest" description="Disordered" evidence="7">
    <location>
        <begin position="49"/>
        <end position="80"/>
    </location>
</feature>
<keyword evidence="4" id="KW-1133">Transmembrane helix</keyword>
<dbReference type="AlphaFoldDB" id="A0A3B3RVW4"/>
<evidence type="ECO:0000256" key="6">
    <source>
        <dbReference type="ARBA" id="ARBA00023136"/>
    </source>
</evidence>
<evidence type="ECO:0000313" key="10">
    <source>
        <dbReference type="Proteomes" id="UP000261540"/>
    </source>
</evidence>
<dbReference type="STRING" id="1676925.ENSPKIP00000022000"/>
<evidence type="ECO:0000313" key="9">
    <source>
        <dbReference type="Ensembl" id="ENSPKIP00000022000.1"/>
    </source>
</evidence>
<dbReference type="OrthoDB" id="10017790at2759"/>
<evidence type="ECO:0000259" key="8">
    <source>
        <dbReference type="Pfam" id="PF04826"/>
    </source>
</evidence>
<accession>A0A3B3RVW4</accession>
<dbReference type="Gene3D" id="1.25.10.10">
    <property type="entry name" value="Leucine-rich Repeat Variant"/>
    <property type="match status" value="1"/>
</dbReference>
<sequence length="359" mass="38502">MKHAGSMGDDGVAARLCSIKTLLGLVAGAGASYGIYKLMWGSGDKAVMAPQQERSRESGVRGAEVPEQGPSERDPAGSAMLQPGSLLAKVSGLALLNGSDRGELSTSSGPLEPHHIKKLLSLLQMDACASDRTQVLVTLGNAAAFSVNQDLIRELDGLHIIAGLLSDPSPEIRVQTLNVLNNLSMNVRNQEHLKVSVSHVLDLIEMSPVNSELQLACLRLLTNLSVTNCHQHLMRNSVTLFLSLLVVSNESLQTQVSKVLVNLSANPDLIEDIMQAQAPASLVLLFDSSTHPGVLLRLLTFVRNLKGWRFLDQAVASHRGKDSVYHILLAEGSPLQARLPPLLTHPDAEIKAQVACLLT</sequence>
<evidence type="ECO:0000256" key="3">
    <source>
        <dbReference type="ARBA" id="ARBA00022787"/>
    </source>
</evidence>
<keyword evidence="3" id="KW-1000">Mitochondrion outer membrane</keyword>
<dbReference type="InterPro" id="IPR006911">
    <property type="entry name" value="ARM-rpt_dom"/>
</dbReference>
<dbReference type="PANTHER" id="PTHR15712:SF23">
    <property type="entry name" value="ARMADILLO REPEAT CONTAINING 10"/>
    <property type="match status" value="1"/>
</dbReference>